<protein>
    <submittedName>
        <fullName evidence="9">2-octaprenyl-3-methyl-6-methoxy-1,4-benzoquinol hydroxylase</fullName>
    </submittedName>
</protein>
<dbReference type="Pfam" id="PF01494">
    <property type="entry name" value="FAD_binding_3"/>
    <property type="match status" value="1"/>
</dbReference>
<evidence type="ECO:0000256" key="1">
    <source>
        <dbReference type="ARBA" id="ARBA00001974"/>
    </source>
</evidence>
<sequence length="438" mass="48528">MLRINQFKALSNKGFARIAIEVFGYILVMKTYNKKQPNNQYDEVQIMSDFDVAVIGGGMVGAATAIGFAKQGRKVAVVEGAKLKPFSSEQPLDIRVSAISEHSVSILTELGAWDAIEAMRVCPYRRLETWEHPECRTRFHAESLNMEQLGYIVENRLIQLGLWQQLESLDNVTFYCPDTLDDIVFGATNQIKLSSGQSISAELIVGSDGANSKVRQLAGIGITAWDYRQHCMLINVETELPQQDITWQQFTPSGPRSFLPLASLQTDGKESAQGSLVWYDSPSRIKRLSAMSPAQLREEVLTHFPQELGDVKVLQAGSFPLTRRHAQSYSANQCVLVGDSAHTINPLAGQGVNLGFKDVEVLLEVTEGKETLSQAVLAQYERKRRPDNLLMQSGMDFFYKGFSNDIGPLKLARNAALKIAENTGPLKAQVLKYALGLN</sequence>
<dbReference type="NCBIfam" id="NF006460">
    <property type="entry name" value="PRK08849.1"/>
    <property type="match status" value="1"/>
</dbReference>
<comment type="pathway">
    <text evidence="2">Cofactor biosynthesis; ubiquinone biosynthesis.</text>
</comment>
<evidence type="ECO:0000313" key="9">
    <source>
        <dbReference type="EMBL" id="EEX93040.1"/>
    </source>
</evidence>
<evidence type="ECO:0000256" key="4">
    <source>
        <dbReference type="ARBA" id="ARBA00022630"/>
    </source>
</evidence>
<keyword evidence="10" id="KW-1185">Reference proteome</keyword>
<dbReference type="InterPro" id="IPR036188">
    <property type="entry name" value="FAD/NAD-bd_sf"/>
</dbReference>
<dbReference type="Proteomes" id="UP000003515">
    <property type="component" value="Unassembled WGS sequence"/>
</dbReference>
<dbReference type="InterPro" id="IPR010971">
    <property type="entry name" value="UbiH/COQ6"/>
</dbReference>
<organism evidence="9 10">
    <name type="scientific">Vibrio orientalis CIP 102891 = ATCC 33934</name>
    <dbReference type="NCBI Taxonomy" id="675816"/>
    <lineage>
        <taxon>Bacteria</taxon>
        <taxon>Pseudomonadati</taxon>
        <taxon>Pseudomonadota</taxon>
        <taxon>Gammaproteobacteria</taxon>
        <taxon>Vibrionales</taxon>
        <taxon>Vibrionaceae</taxon>
        <taxon>Vibrio</taxon>
        <taxon>Vibrio oreintalis group</taxon>
    </lineage>
</organism>
<dbReference type="PANTHER" id="PTHR43876">
    <property type="entry name" value="UBIQUINONE BIOSYNTHESIS MONOOXYGENASE COQ6, MITOCHONDRIAL"/>
    <property type="match status" value="1"/>
</dbReference>
<gene>
    <name evidence="9" type="ORF">VIA_003687</name>
</gene>
<dbReference type="InterPro" id="IPR002938">
    <property type="entry name" value="FAD-bd"/>
</dbReference>
<keyword evidence="4" id="KW-0285">Flavoprotein</keyword>
<comment type="similarity">
    <text evidence="3">Belongs to the UbiH/COQ6 family.</text>
</comment>
<evidence type="ECO:0000259" key="8">
    <source>
        <dbReference type="Pfam" id="PF01494"/>
    </source>
</evidence>
<comment type="cofactor">
    <cofactor evidence="1">
        <name>FAD</name>
        <dbReference type="ChEBI" id="CHEBI:57692"/>
    </cofactor>
</comment>
<proteinExistence type="inferred from homology"/>
<keyword evidence="7" id="KW-0503">Monooxygenase</keyword>
<dbReference type="Gene3D" id="3.50.50.60">
    <property type="entry name" value="FAD/NAD(P)-binding domain"/>
    <property type="match status" value="2"/>
</dbReference>
<evidence type="ECO:0000256" key="5">
    <source>
        <dbReference type="ARBA" id="ARBA00022827"/>
    </source>
</evidence>
<evidence type="ECO:0000256" key="2">
    <source>
        <dbReference type="ARBA" id="ARBA00004749"/>
    </source>
</evidence>
<reference evidence="9 10" key="1">
    <citation type="submission" date="2009-10" db="EMBL/GenBank/DDBJ databases">
        <authorList>
            <consortium name="Los Alamos National Laboratory (LANL)"/>
            <consortium name="National Microbial Pathogen Data Resource (NMPDR)"/>
            <person name="Munk A.C."/>
            <person name="Chertkov O."/>
            <person name="Tapia R."/>
            <person name="Green L."/>
            <person name="Rogers Y."/>
            <person name="Detter J.C."/>
            <person name="Bruce D."/>
            <person name="Brettin T.S."/>
            <person name="Colwell R.R."/>
            <person name="Huq A."/>
            <person name="Grim C.J."/>
            <person name="Hasan N.A."/>
            <person name="Bartels D."/>
            <person name="Vonstein V."/>
        </authorList>
    </citation>
    <scope>NUCLEOTIDE SEQUENCE [LARGE SCALE GENOMIC DNA]</scope>
    <source>
        <strain evidence="9 10">CIP 102891</strain>
    </source>
</reference>
<feature type="domain" description="FAD-binding" evidence="8">
    <location>
        <begin position="50"/>
        <end position="386"/>
    </location>
</feature>
<evidence type="ECO:0000256" key="3">
    <source>
        <dbReference type="ARBA" id="ARBA00005349"/>
    </source>
</evidence>
<dbReference type="EMBL" id="ACZV01000005">
    <property type="protein sequence ID" value="EEX93040.1"/>
    <property type="molecule type" value="Genomic_DNA"/>
</dbReference>
<accession>A0ABP2GZC8</accession>
<dbReference type="SUPFAM" id="SSF51905">
    <property type="entry name" value="FAD/NAD(P)-binding domain"/>
    <property type="match status" value="1"/>
</dbReference>
<dbReference type="PRINTS" id="PR00420">
    <property type="entry name" value="RNGMNOXGNASE"/>
</dbReference>
<keyword evidence="6" id="KW-0560">Oxidoreductase</keyword>
<keyword evidence="5" id="KW-0274">FAD</keyword>
<dbReference type="InterPro" id="IPR051205">
    <property type="entry name" value="UbiH/COQ6_monooxygenase"/>
</dbReference>
<evidence type="ECO:0000256" key="6">
    <source>
        <dbReference type="ARBA" id="ARBA00023002"/>
    </source>
</evidence>
<name>A0ABP2GZC8_VIBOR</name>
<dbReference type="PANTHER" id="PTHR43876:SF10">
    <property type="entry name" value="3-DEMETHOXYUBIQUINOL 3-HYDROXYLASE"/>
    <property type="match status" value="1"/>
</dbReference>
<dbReference type="NCBIfam" id="TIGR01988">
    <property type="entry name" value="Ubi-OHases"/>
    <property type="match status" value="1"/>
</dbReference>
<evidence type="ECO:0000256" key="7">
    <source>
        <dbReference type="ARBA" id="ARBA00023033"/>
    </source>
</evidence>
<comment type="caution">
    <text evidence="9">The sequence shown here is derived from an EMBL/GenBank/DDBJ whole genome shotgun (WGS) entry which is preliminary data.</text>
</comment>
<evidence type="ECO:0000313" key="10">
    <source>
        <dbReference type="Proteomes" id="UP000003515"/>
    </source>
</evidence>